<feature type="transmembrane region" description="Helical" evidence="1">
    <location>
        <begin position="6"/>
        <end position="30"/>
    </location>
</feature>
<dbReference type="Pfam" id="PF12689">
    <property type="entry name" value="Acid_PPase"/>
    <property type="match status" value="1"/>
</dbReference>
<evidence type="ECO:0000313" key="3">
    <source>
        <dbReference type="Proteomes" id="UP001497382"/>
    </source>
</evidence>
<dbReference type="Gene3D" id="3.40.50.1000">
    <property type="entry name" value="HAD superfamily/HAD-like"/>
    <property type="match status" value="2"/>
</dbReference>
<dbReference type="AlphaFoldDB" id="A0AAV2APX6"/>
<keyword evidence="3" id="KW-1185">Reference proteome</keyword>
<feature type="non-terminal residue" evidence="2">
    <location>
        <position position="1"/>
    </location>
</feature>
<organism evidence="2 3">
    <name type="scientific">Larinioides sclopetarius</name>
    <dbReference type="NCBI Taxonomy" id="280406"/>
    <lineage>
        <taxon>Eukaryota</taxon>
        <taxon>Metazoa</taxon>
        <taxon>Ecdysozoa</taxon>
        <taxon>Arthropoda</taxon>
        <taxon>Chelicerata</taxon>
        <taxon>Arachnida</taxon>
        <taxon>Araneae</taxon>
        <taxon>Araneomorphae</taxon>
        <taxon>Entelegynae</taxon>
        <taxon>Araneoidea</taxon>
        <taxon>Araneidae</taxon>
        <taxon>Larinioides</taxon>
    </lineage>
</organism>
<sequence length="125" mass="14275">ATFTSTSNSLLLFCIIVSVSIFYIPINILFLNNFEVSLQMGKPKLIVFDLDYTLWPFWVDTHVRSPIKKDKMQEASGISYSDMLFFDDEERNISDLRTIGVTSILVPDGVNKQILEEALQSFRSS</sequence>
<dbReference type="InterPro" id="IPR036412">
    <property type="entry name" value="HAD-like_sf"/>
</dbReference>
<keyword evidence="1" id="KW-0472">Membrane</keyword>
<name>A0AAV2APX6_9ARAC</name>
<evidence type="ECO:0008006" key="4">
    <source>
        <dbReference type="Google" id="ProtNLM"/>
    </source>
</evidence>
<dbReference type="GO" id="GO:0003993">
    <property type="term" value="F:acid phosphatase activity"/>
    <property type="evidence" value="ECO:0007669"/>
    <property type="project" value="TreeGrafter"/>
</dbReference>
<accession>A0AAV2APX6</accession>
<gene>
    <name evidence="2" type="ORF">LARSCL_LOCUS13905</name>
</gene>
<dbReference type="Proteomes" id="UP001497382">
    <property type="component" value="Unassembled WGS sequence"/>
</dbReference>
<dbReference type="InterPro" id="IPR023214">
    <property type="entry name" value="HAD_sf"/>
</dbReference>
<evidence type="ECO:0000256" key="1">
    <source>
        <dbReference type="SAM" id="Phobius"/>
    </source>
</evidence>
<keyword evidence="1" id="KW-1133">Transmembrane helix</keyword>
<dbReference type="PANTHER" id="PTHR17901">
    <property type="entry name" value="MAGNESIUM-DEPENDENT PHOSPHATASE 1 MDP1"/>
    <property type="match status" value="1"/>
</dbReference>
<keyword evidence="1" id="KW-0812">Transmembrane</keyword>
<reference evidence="2 3" key="1">
    <citation type="submission" date="2024-04" db="EMBL/GenBank/DDBJ databases">
        <authorList>
            <person name="Rising A."/>
            <person name="Reimegard J."/>
            <person name="Sonavane S."/>
            <person name="Akerstrom W."/>
            <person name="Nylinder S."/>
            <person name="Hedman E."/>
            <person name="Kallberg Y."/>
        </authorList>
    </citation>
    <scope>NUCLEOTIDE SEQUENCE [LARGE SCALE GENOMIC DNA]</scope>
</reference>
<proteinExistence type="predicted"/>
<dbReference type="PANTHER" id="PTHR17901:SF14">
    <property type="entry name" value="MAGNESIUM-DEPENDENT PHOSPHATASE 1"/>
    <property type="match status" value="1"/>
</dbReference>
<dbReference type="SUPFAM" id="SSF56784">
    <property type="entry name" value="HAD-like"/>
    <property type="match status" value="1"/>
</dbReference>
<protein>
    <recommendedName>
        <fullName evidence="4">Magnesium-dependent phosphatase 1</fullName>
    </recommendedName>
</protein>
<evidence type="ECO:0000313" key="2">
    <source>
        <dbReference type="EMBL" id="CAL1285767.1"/>
    </source>
</evidence>
<dbReference type="InterPro" id="IPR010036">
    <property type="entry name" value="MDP_1_eu_arc"/>
</dbReference>
<comment type="caution">
    <text evidence="2">The sequence shown here is derived from an EMBL/GenBank/DDBJ whole genome shotgun (WGS) entry which is preliminary data.</text>
</comment>
<dbReference type="EMBL" id="CAXIEN010000194">
    <property type="protein sequence ID" value="CAL1285767.1"/>
    <property type="molecule type" value="Genomic_DNA"/>
</dbReference>